<keyword evidence="1" id="KW-0732">Signal</keyword>
<evidence type="ECO:0000313" key="2">
    <source>
        <dbReference type="EMBL" id="UOD50031.1"/>
    </source>
</evidence>
<dbReference type="RefSeq" id="WP_243478426.1">
    <property type="nucleotide sequence ID" value="NZ_CP063982.1"/>
</dbReference>
<sequence length="389" mass="41673">MQLISKHTKNFGAKWLVALCVLLSGPVQAQVTEATMTATGNGLSRTEAVQAALVSAAGQAFGIKLDAQTSTSSLALEANGTQGNENVYLSALNKVITQRVNAPNNSPILGYSIDNVSQNGPSWEATVTLRYAKFEQIGPPSDRRSMIVVTQEKKFRDLLINNIEQALVASRRFDVLNRDNQALFEQEKAFVTGSDAAAAEVARLGQASGADYLVVASFPSMGISNNQRETIRLTGEVLVQSSVSGSVSIEVIEFSSRKLKWSGTEKFSATYKDATAVGNQALGKLVSNASAKLVDQLVDAIYPIRVAKVMGKNMAVINRGSASVKKGQSFVVFLMGEEIKDPQSGESLGALEIEIGTAKVINTNPKYSVVKLDDGEFDAESDYLVRPVQ</sequence>
<feature type="signal peptide" evidence="1">
    <location>
        <begin position="1"/>
        <end position="29"/>
    </location>
</feature>
<name>A0ABY4AIC3_9BURK</name>
<keyword evidence="3" id="KW-1185">Reference proteome</keyword>
<dbReference type="Proteomes" id="UP000831607">
    <property type="component" value="Chromosome"/>
</dbReference>
<feature type="chain" id="PRO_5045857473" description="Curli production assembly/transport component CsgG" evidence="1">
    <location>
        <begin position="30"/>
        <end position="389"/>
    </location>
</feature>
<dbReference type="EMBL" id="CP063982">
    <property type="protein sequence ID" value="UOD50031.1"/>
    <property type="molecule type" value="Genomic_DNA"/>
</dbReference>
<gene>
    <name evidence="2" type="ORF">DHf2319_11405</name>
</gene>
<proteinExistence type="predicted"/>
<dbReference type="Gene3D" id="3.40.50.10610">
    <property type="entry name" value="ABC-type transport auxiliary lipoprotein component"/>
    <property type="match status" value="1"/>
</dbReference>
<evidence type="ECO:0000256" key="1">
    <source>
        <dbReference type="SAM" id="SignalP"/>
    </source>
</evidence>
<reference evidence="2 3" key="1">
    <citation type="submission" date="2020-11" db="EMBL/GenBank/DDBJ databases">
        <title>Algicoccus daihaiensis sp.nov., isolated from Daihai Lake in Inner Mongolia.</title>
        <authorList>
            <person name="Kai J."/>
        </authorList>
    </citation>
    <scope>NUCLEOTIDE SEQUENCE [LARGE SCALE GENOMIC DNA]</scope>
    <source>
        <strain evidence="3">f23</strain>
    </source>
</reference>
<organism evidence="2 3">
    <name type="scientific">Orrella daihaiensis</name>
    <dbReference type="NCBI Taxonomy" id="2782176"/>
    <lineage>
        <taxon>Bacteria</taxon>
        <taxon>Pseudomonadati</taxon>
        <taxon>Pseudomonadota</taxon>
        <taxon>Betaproteobacteria</taxon>
        <taxon>Burkholderiales</taxon>
        <taxon>Alcaligenaceae</taxon>
        <taxon>Orrella</taxon>
    </lineage>
</organism>
<protein>
    <recommendedName>
        <fullName evidence="4">Curli production assembly/transport component CsgG</fullName>
    </recommendedName>
</protein>
<accession>A0ABY4AIC3</accession>
<evidence type="ECO:0000313" key="3">
    <source>
        <dbReference type="Proteomes" id="UP000831607"/>
    </source>
</evidence>
<evidence type="ECO:0008006" key="4">
    <source>
        <dbReference type="Google" id="ProtNLM"/>
    </source>
</evidence>